<feature type="domain" description="Sigma-54 factor interaction" evidence="7">
    <location>
        <begin position="1"/>
        <end position="224"/>
    </location>
</feature>
<keyword evidence="4" id="KW-0238">DNA-binding</keyword>
<keyword evidence="9" id="KW-1185">Reference proteome</keyword>
<keyword evidence="5" id="KW-0010">Activator</keyword>
<dbReference type="PANTHER" id="PTHR32071:SF123">
    <property type="entry name" value="DNA-BINDING TRANSCRIPTIONAL ACTIVATOR HYFR-RELATED"/>
    <property type="match status" value="1"/>
</dbReference>
<evidence type="ECO:0000256" key="1">
    <source>
        <dbReference type="ARBA" id="ARBA00022741"/>
    </source>
</evidence>
<dbReference type="AlphaFoldDB" id="A0A7G8BQT5"/>
<dbReference type="InterPro" id="IPR027417">
    <property type="entry name" value="P-loop_NTPase"/>
</dbReference>
<dbReference type="PROSITE" id="PS00688">
    <property type="entry name" value="SIGMA54_INTERACT_3"/>
    <property type="match status" value="1"/>
</dbReference>
<dbReference type="InterPro" id="IPR003593">
    <property type="entry name" value="AAA+_ATPase"/>
</dbReference>
<dbReference type="FunFam" id="3.40.50.300:FF:000006">
    <property type="entry name" value="DNA-binding transcriptional regulator NtrC"/>
    <property type="match status" value="1"/>
</dbReference>
<evidence type="ECO:0000259" key="7">
    <source>
        <dbReference type="PROSITE" id="PS50045"/>
    </source>
</evidence>
<evidence type="ECO:0000256" key="3">
    <source>
        <dbReference type="ARBA" id="ARBA00023015"/>
    </source>
</evidence>
<dbReference type="InterPro" id="IPR025662">
    <property type="entry name" value="Sigma_54_int_dom_ATP-bd_1"/>
</dbReference>
<keyword evidence="2" id="KW-0067">ATP-binding</keyword>
<protein>
    <submittedName>
        <fullName evidence="8">Sigma 54-interacting transcriptional regulator</fullName>
    </submittedName>
</protein>
<dbReference type="EMBL" id="CP060394">
    <property type="protein sequence ID" value="QNI34905.1"/>
    <property type="molecule type" value="Genomic_DNA"/>
</dbReference>
<evidence type="ECO:0000256" key="6">
    <source>
        <dbReference type="ARBA" id="ARBA00023163"/>
    </source>
</evidence>
<accession>A0A7G8BQT5</accession>
<evidence type="ECO:0000313" key="8">
    <source>
        <dbReference type="EMBL" id="QNI34905.1"/>
    </source>
</evidence>
<dbReference type="GO" id="GO:0005524">
    <property type="term" value="F:ATP binding"/>
    <property type="evidence" value="ECO:0007669"/>
    <property type="project" value="UniProtKB-KW"/>
</dbReference>
<dbReference type="InterPro" id="IPR002078">
    <property type="entry name" value="Sigma_54_int"/>
</dbReference>
<keyword evidence="1" id="KW-0547">Nucleotide-binding</keyword>
<dbReference type="Pfam" id="PF25601">
    <property type="entry name" value="AAA_lid_14"/>
    <property type="match status" value="1"/>
</dbReference>
<dbReference type="InterPro" id="IPR025944">
    <property type="entry name" value="Sigma_54_int_dom_CS"/>
</dbReference>
<dbReference type="PANTHER" id="PTHR32071">
    <property type="entry name" value="TRANSCRIPTIONAL REGULATORY PROTEIN"/>
    <property type="match status" value="1"/>
</dbReference>
<dbReference type="Gene3D" id="3.40.50.300">
    <property type="entry name" value="P-loop containing nucleotide triphosphate hydrolases"/>
    <property type="match status" value="1"/>
</dbReference>
<dbReference type="CDD" id="cd00009">
    <property type="entry name" value="AAA"/>
    <property type="match status" value="1"/>
</dbReference>
<dbReference type="Gene3D" id="1.10.8.60">
    <property type="match status" value="1"/>
</dbReference>
<dbReference type="SMART" id="SM00382">
    <property type="entry name" value="AAA"/>
    <property type="match status" value="1"/>
</dbReference>
<sequence length="239" mass="27174">MIHLVTTHRLRILFTDSTVLIRGETGTGKELIARSIHAISARFGRPFITLNCAAIPFDLLESELFGHEKGAFTGAIAQKIGRFEMAHTGTLFLDEIGDIPLVSQSKLLRVLQEQEFERLGSGRTHRVNVRVVAATHRDLTEMVRRNEFRRDLYYRLNVFPVTLPPLRERRDDIVPLVVHFVEKFSRQLGKRISQIPQETMFALIAHDWPGNIRELQNVIERAVILSNDGILPNPLSPVG</sequence>
<dbReference type="Pfam" id="PF00158">
    <property type="entry name" value="Sigma54_activat"/>
    <property type="match status" value="1"/>
</dbReference>
<organism evidence="8 9">
    <name type="scientific">Alloacidobacterium dinghuense</name>
    <dbReference type="NCBI Taxonomy" id="2763107"/>
    <lineage>
        <taxon>Bacteria</taxon>
        <taxon>Pseudomonadati</taxon>
        <taxon>Acidobacteriota</taxon>
        <taxon>Terriglobia</taxon>
        <taxon>Terriglobales</taxon>
        <taxon>Acidobacteriaceae</taxon>
        <taxon>Alloacidobacterium</taxon>
    </lineage>
</organism>
<keyword evidence="3" id="KW-0805">Transcription regulation</keyword>
<proteinExistence type="predicted"/>
<evidence type="ECO:0000256" key="5">
    <source>
        <dbReference type="ARBA" id="ARBA00023159"/>
    </source>
</evidence>
<evidence type="ECO:0000313" key="9">
    <source>
        <dbReference type="Proteomes" id="UP000515312"/>
    </source>
</evidence>
<dbReference type="PROSITE" id="PS50045">
    <property type="entry name" value="SIGMA54_INTERACT_4"/>
    <property type="match status" value="1"/>
</dbReference>
<dbReference type="FunFam" id="1.10.8.60:FF:000014">
    <property type="entry name" value="DNA-binding transcriptional regulator NtrC"/>
    <property type="match status" value="1"/>
</dbReference>
<gene>
    <name evidence="8" type="ORF">H7849_10040</name>
</gene>
<evidence type="ECO:0000256" key="4">
    <source>
        <dbReference type="ARBA" id="ARBA00023125"/>
    </source>
</evidence>
<name>A0A7G8BQT5_9BACT</name>
<dbReference type="InterPro" id="IPR058031">
    <property type="entry name" value="AAA_lid_NorR"/>
</dbReference>
<dbReference type="InterPro" id="IPR025943">
    <property type="entry name" value="Sigma_54_int_dom_ATP-bd_2"/>
</dbReference>
<evidence type="ECO:0000256" key="2">
    <source>
        <dbReference type="ARBA" id="ARBA00022840"/>
    </source>
</evidence>
<dbReference type="PROSITE" id="PS00675">
    <property type="entry name" value="SIGMA54_INTERACT_1"/>
    <property type="match status" value="1"/>
</dbReference>
<keyword evidence="6" id="KW-0804">Transcription</keyword>
<dbReference type="KEGG" id="adin:H7849_10040"/>
<dbReference type="PROSITE" id="PS00676">
    <property type="entry name" value="SIGMA54_INTERACT_2"/>
    <property type="match status" value="1"/>
</dbReference>
<dbReference type="GO" id="GO:0006355">
    <property type="term" value="P:regulation of DNA-templated transcription"/>
    <property type="evidence" value="ECO:0007669"/>
    <property type="project" value="InterPro"/>
</dbReference>
<dbReference type="Proteomes" id="UP000515312">
    <property type="component" value="Chromosome"/>
</dbReference>
<dbReference type="SUPFAM" id="SSF52540">
    <property type="entry name" value="P-loop containing nucleoside triphosphate hydrolases"/>
    <property type="match status" value="1"/>
</dbReference>
<dbReference type="GO" id="GO:0003677">
    <property type="term" value="F:DNA binding"/>
    <property type="evidence" value="ECO:0007669"/>
    <property type="project" value="UniProtKB-KW"/>
</dbReference>
<reference evidence="8 9" key="1">
    <citation type="submission" date="2020-08" db="EMBL/GenBank/DDBJ databases">
        <title>Edaphobacter telluris sp. nov. and Acidobacterium dinghuensis sp. nov., two acidobacteria isolated from forest soil.</title>
        <authorList>
            <person name="Fu J."/>
            <person name="Qiu L."/>
        </authorList>
    </citation>
    <scope>NUCLEOTIDE SEQUENCE [LARGE SCALE GENOMIC DNA]</scope>
    <source>
        <strain evidence="8">4Y35</strain>
    </source>
</reference>